<dbReference type="SUPFAM" id="SSF46906">
    <property type="entry name" value="Ribosomal protein L11, C-terminal domain"/>
    <property type="match status" value="1"/>
</dbReference>
<dbReference type="CDD" id="cd00349">
    <property type="entry name" value="Ribosomal_L11"/>
    <property type="match status" value="1"/>
</dbReference>
<dbReference type="PANTHER" id="PTHR11661:SF1">
    <property type="entry name" value="LARGE RIBOSOMAL SUBUNIT PROTEIN UL11M"/>
    <property type="match status" value="1"/>
</dbReference>
<comment type="caution">
    <text evidence="10">The sequence shown here is derived from an EMBL/GenBank/DDBJ whole genome shotgun (WGS) entry which is preliminary data.</text>
</comment>
<dbReference type="Proteomes" id="UP001626550">
    <property type="component" value="Unassembled WGS sequence"/>
</dbReference>
<proteinExistence type="inferred from homology"/>
<comment type="subunit">
    <text evidence="4">Component of the mitochondrial ribosome large subunit (39S) which comprises a 16S rRNA and about 50 distinct proteins.</text>
</comment>
<dbReference type="FunFam" id="1.10.10.250:FF:000003">
    <property type="entry name" value="Mitochondrial ribosomal protein L11"/>
    <property type="match status" value="1"/>
</dbReference>
<dbReference type="AlphaFoldDB" id="A0ABD2QL99"/>
<dbReference type="InterPro" id="IPR020783">
    <property type="entry name" value="Ribosomal_uL11_C"/>
</dbReference>
<dbReference type="GO" id="GO:1990904">
    <property type="term" value="C:ribonucleoprotein complex"/>
    <property type="evidence" value="ECO:0007669"/>
    <property type="project" value="UniProtKB-KW"/>
</dbReference>
<evidence type="ECO:0000256" key="7">
    <source>
        <dbReference type="RuleBase" id="RU003978"/>
    </source>
</evidence>
<evidence type="ECO:0000256" key="6">
    <source>
        <dbReference type="ARBA" id="ARBA00041455"/>
    </source>
</evidence>
<feature type="domain" description="Large ribosomal subunit protein uL11 N-terminal" evidence="9">
    <location>
        <begin position="24"/>
        <end position="81"/>
    </location>
</feature>
<dbReference type="InterPro" id="IPR000911">
    <property type="entry name" value="Ribosomal_uL11"/>
</dbReference>
<dbReference type="PANTHER" id="PTHR11661">
    <property type="entry name" value="60S RIBOSOMAL PROTEIN L12"/>
    <property type="match status" value="1"/>
</dbReference>
<evidence type="ECO:0000256" key="3">
    <source>
        <dbReference type="ARBA" id="ARBA00023274"/>
    </source>
</evidence>
<evidence type="ECO:0000256" key="2">
    <source>
        <dbReference type="ARBA" id="ARBA00022980"/>
    </source>
</evidence>
<evidence type="ECO:0000313" key="10">
    <source>
        <dbReference type="EMBL" id="KAL3320218.1"/>
    </source>
</evidence>
<sequence length="203" mass="22767">MSAKVAKTLKKAVDSNVRHPPFMRITIPAQMAKAAPPLGPQLGKRNINIANFCKDFNERTNGIKPGTPVPCNITLNPDRSYTLVTETPPIWHLVRLAAGCKQGSSKPNEEVSGRISLKHVYEIALVKKQDEYRKSLSLESLCKQILTIANTIGIEVVSPDQLKEDPSIYSPASYQDFLKQRDLFLQQKKAELQEKKQSKMLRL</sequence>
<evidence type="ECO:0000256" key="5">
    <source>
        <dbReference type="ARBA" id="ARBA00040104"/>
    </source>
</evidence>
<organism evidence="10 11">
    <name type="scientific">Cichlidogyrus casuarinus</name>
    <dbReference type="NCBI Taxonomy" id="1844966"/>
    <lineage>
        <taxon>Eukaryota</taxon>
        <taxon>Metazoa</taxon>
        <taxon>Spiralia</taxon>
        <taxon>Lophotrochozoa</taxon>
        <taxon>Platyhelminthes</taxon>
        <taxon>Monogenea</taxon>
        <taxon>Monopisthocotylea</taxon>
        <taxon>Dactylogyridea</taxon>
        <taxon>Ancyrocephalidae</taxon>
        <taxon>Cichlidogyrus</taxon>
    </lineage>
</organism>
<evidence type="ECO:0000313" key="11">
    <source>
        <dbReference type="Proteomes" id="UP001626550"/>
    </source>
</evidence>
<name>A0ABD2QL99_9PLAT</name>
<dbReference type="EMBL" id="JBJKFK010000068">
    <property type="protein sequence ID" value="KAL3320218.1"/>
    <property type="molecule type" value="Genomic_DNA"/>
</dbReference>
<accession>A0ABD2QL99</accession>
<gene>
    <name evidence="10" type="primary">MRPL11</name>
    <name evidence="10" type="ORF">Ciccas_001104</name>
</gene>
<dbReference type="Pfam" id="PF03946">
    <property type="entry name" value="Ribosomal_L11_N"/>
    <property type="match status" value="1"/>
</dbReference>
<dbReference type="Gene3D" id="3.30.1550.10">
    <property type="entry name" value="Ribosomal protein L11/L12, N-terminal domain"/>
    <property type="match status" value="1"/>
</dbReference>
<dbReference type="HAMAP" id="MF_00736">
    <property type="entry name" value="Ribosomal_uL11"/>
    <property type="match status" value="1"/>
</dbReference>
<keyword evidence="2 7" id="KW-0689">Ribosomal protein</keyword>
<dbReference type="InterPro" id="IPR020784">
    <property type="entry name" value="Ribosomal_uL11_N"/>
</dbReference>
<comment type="similarity">
    <text evidence="1 7">Belongs to the universal ribosomal protein uL11 family.</text>
</comment>
<reference evidence="10 11" key="1">
    <citation type="submission" date="2024-11" db="EMBL/GenBank/DDBJ databases">
        <title>Adaptive evolution of stress response genes in parasites aligns with host niche diversity.</title>
        <authorList>
            <person name="Hahn C."/>
            <person name="Resl P."/>
        </authorList>
    </citation>
    <scope>NUCLEOTIDE SEQUENCE [LARGE SCALE GENOMIC DNA]</scope>
    <source>
        <strain evidence="10">EGGRZ-B1_66</strain>
        <tissue evidence="10">Body</tissue>
    </source>
</reference>
<dbReference type="SUPFAM" id="SSF54747">
    <property type="entry name" value="Ribosomal L11/L12e N-terminal domain"/>
    <property type="match status" value="1"/>
</dbReference>
<dbReference type="Gene3D" id="1.10.10.250">
    <property type="entry name" value="Ribosomal protein L11, C-terminal domain"/>
    <property type="match status" value="1"/>
</dbReference>
<evidence type="ECO:0000259" key="8">
    <source>
        <dbReference type="Pfam" id="PF00298"/>
    </source>
</evidence>
<evidence type="ECO:0000259" key="9">
    <source>
        <dbReference type="Pfam" id="PF03946"/>
    </source>
</evidence>
<dbReference type="InterPro" id="IPR036769">
    <property type="entry name" value="Ribosomal_uL11_C_sf"/>
</dbReference>
<dbReference type="GO" id="GO:0005840">
    <property type="term" value="C:ribosome"/>
    <property type="evidence" value="ECO:0007669"/>
    <property type="project" value="UniProtKB-KW"/>
</dbReference>
<keyword evidence="11" id="KW-1185">Reference proteome</keyword>
<dbReference type="SMART" id="SM00649">
    <property type="entry name" value="RL11"/>
    <property type="match status" value="1"/>
</dbReference>
<feature type="domain" description="Large ribosomal subunit protein uL11 C-terminal" evidence="8">
    <location>
        <begin position="87"/>
        <end position="156"/>
    </location>
</feature>
<evidence type="ECO:0000256" key="1">
    <source>
        <dbReference type="ARBA" id="ARBA00010537"/>
    </source>
</evidence>
<dbReference type="Pfam" id="PF00298">
    <property type="entry name" value="Ribosomal_L11"/>
    <property type="match status" value="1"/>
</dbReference>
<keyword evidence="3 7" id="KW-0687">Ribonucleoprotein</keyword>
<evidence type="ECO:0000256" key="4">
    <source>
        <dbReference type="ARBA" id="ARBA00038782"/>
    </source>
</evidence>
<protein>
    <recommendedName>
        <fullName evidence="5">Large ribosomal subunit protein uL11m</fullName>
    </recommendedName>
    <alternativeName>
        <fullName evidence="6">39S ribosomal protein L11, mitochondrial</fullName>
    </alternativeName>
</protein>
<dbReference type="InterPro" id="IPR036796">
    <property type="entry name" value="Ribosomal_uL11_N_sf"/>
</dbReference>